<dbReference type="InterPro" id="IPR047156">
    <property type="entry name" value="Teg/CotR/CapV-like"/>
</dbReference>
<dbReference type="SUPFAM" id="SSF48403">
    <property type="entry name" value="Ankyrin repeat"/>
    <property type="match status" value="1"/>
</dbReference>
<dbReference type="PANTHER" id="PTHR24138:SF10">
    <property type="entry name" value="PHOSPHOLIPASE A2"/>
    <property type="match status" value="1"/>
</dbReference>
<dbReference type="GO" id="GO:0016042">
    <property type="term" value="P:lipid catabolic process"/>
    <property type="evidence" value="ECO:0007669"/>
    <property type="project" value="UniProtKB-UniRule"/>
</dbReference>
<feature type="domain" description="PNPLA" evidence="4">
    <location>
        <begin position="151"/>
        <end position="335"/>
    </location>
</feature>
<feature type="active site" description="Nucleophile" evidence="2">
    <location>
        <position position="189"/>
    </location>
</feature>
<dbReference type="OrthoDB" id="10021675at2759"/>
<dbReference type="InterPro" id="IPR036770">
    <property type="entry name" value="Ankyrin_rpt-contain_sf"/>
</dbReference>
<dbReference type="Proteomes" id="UP000835052">
    <property type="component" value="Unassembled WGS sequence"/>
</dbReference>
<dbReference type="EMBL" id="CAJGYM010000026">
    <property type="protein sequence ID" value="CAD6192283.1"/>
    <property type="molecule type" value="Genomic_DNA"/>
</dbReference>
<dbReference type="Gene3D" id="3.40.1090.10">
    <property type="entry name" value="Cytosolic phospholipase A2 catalytic domain"/>
    <property type="match status" value="1"/>
</dbReference>
<evidence type="ECO:0000256" key="2">
    <source>
        <dbReference type="PROSITE-ProRule" id="PRU01161"/>
    </source>
</evidence>
<evidence type="ECO:0000313" key="5">
    <source>
        <dbReference type="EMBL" id="CAD6192283.1"/>
    </source>
</evidence>
<protein>
    <recommendedName>
        <fullName evidence="4">PNPLA domain-containing protein</fullName>
    </recommendedName>
</protein>
<keyword evidence="6" id="KW-1185">Reference proteome</keyword>
<dbReference type="PANTHER" id="PTHR24138">
    <property type="entry name" value="INTRACELLLAR PHOSPHOLIPASE A FAMILY"/>
    <property type="match status" value="1"/>
</dbReference>
<keyword evidence="2" id="KW-0442">Lipid degradation</keyword>
<dbReference type="SUPFAM" id="SSF52151">
    <property type="entry name" value="FabD/lysophospholipase-like"/>
    <property type="match status" value="1"/>
</dbReference>
<evidence type="ECO:0000259" key="4">
    <source>
        <dbReference type="PROSITE" id="PS51635"/>
    </source>
</evidence>
<sequence length="541" mass="61183">MFKGRNSRSRSRDRNKKPPEKEFDLSNVCNHGEALMHAARFGLIELMFKIFLNHVDLFTLDDAGNNALHVAAMNCQQVMCRMIVVLCAPRKVWMMKNKSGLTPIEVCPDPKIQHDLMHLVNVPERLQDANSRHNTMVAKEKTWHEEDRVLLALDGGGIRASITIQLLLHLNDEMGGCLMDKVDEIAGTSCGGVIALLLTTNNRSIEDCRKFIIEMKDRVFCKNTAKWPKHNSSGIQYIARHMTSWEDSPMSKITSHRVMVTVADSRTVPPKLLLFRSFAPNIPEKAMEEHNFFNPNKVELWKALRCTTAAPYFFESFNGLSDGGLIANNPTLALMSDFMLTNKLEKDYAETEKEKKSRGNTRMGCVVSLGTGIFPIEKIDGIDVNLNYGKNPFHMAKSFYRAIANTKNMFNMLVKECTASNGQPVKYAREWCHSLNVPYYRFSPQLTQGIALDDTDLHKILQVLWETEIYVATIHDELYELAQFLLRKPSKVTTANDNSIKMPPVKTEEATPILATPESAALEQESSSSDDDESSKMSNRE</sequence>
<proteinExistence type="predicted"/>
<comment type="caution">
    <text evidence="2">Lacks conserved residue(s) required for the propagation of feature annotation.</text>
</comment>
<feature type="region of interest" description="Disordered" evidence="3">
    <location>
        <begin position="1"/>
        <end position="23"/>
    </location>
</feature>
<dbReference type="InterPro" id="IPR016035">
    <property type="entry name" value="Acyl_Trfase/lysoPLipase"/>
</dbReference>
<feature type="short sequence motif" description="DGA/G" evidence="2">
    <location>
        <begin position="322"/>
        <end position="324"/>
    </location>
</feature>
<dbReference type="PROSITE" id="PS51635">
    <property type="entry name" value="PNPLA"/>
    <property type="match status" value="1"/>
</dbReference>
<dbReference type="Gene3D" id="1.25.40.20">
    <property type="entry name" value="Ankyrin repeat-containing domain"/>
    <property type="match status" value="1"/>
</dbReference>
<organism evidence="5 6">
    <name type="scientific">Caenorhabditis auriculariae</name>
    <dbReference type="NCBI Taxonomy" id="2777116"/>
    <lineage>
        <taxon>Eukaryota</taxon>
        <taxon>Metazoa</taxon>
        <taxon>Ecdysozoa</taxon>
        <taxon>Nematoda</taxon>
        <taxon>Chromadorea</taxon>
        <taxon>Rhabditida</taxon>
        <taxon>Rhabditina</taxon>
        <taxon>Rhabditomorpha</taxon>
        <taxon>Rhabditoidea</taxon>
        <taxon>Rhabditidae</taxon>
        <taxon>Peloderinae</taxon>
        <taxon>Caenorhabditis</taxon>
    </lineage>
</organism>
<reference evidence="5" key="1">
    <citation type="submission" date="2020-10" db="EMBL/GenBank/DDBJ databases">
        <authorList>
            <person name="Kikuchi T."/>
        </authorList>
    </citation>
    <scope>NUCLEOTIDE SEQUENCE</scope>
    <source>
        <strain evidence="5">NKZ352</strain>
    </source>
</reference>
<dbReference type="AlphaFoldDB" id="A0A8S1H8S7"/>
<evidence type="ECO:0000256" key="3">
    <source>
        <dbReference type="SAM" id="MobiDB-lite"/>
    </source>
</evidence>
<accession>A0A8S1H8S7</accession>
<gene>
    <name evidence="5" type="ORF">CAUJ_LOCUS8202</name>
</gene>
<feature type="region of interest" description="Disordered" evidence="3">
    <location>
        <begin position="494"/>
        <end position="541"/>
    </location>
</feature>
<name>A0A8S1H8S7_9PELO</name>
<feature type="active site" description="Proton acceptor" evidence="2">
    <location>
        <position position="322"/>
    </location>
</feature>
<dbReference type="GO" id="GO:0016787">
    <property type="term" value="F:hydrolase activity"/>
    <property type="evidence" value="ECO:0007669"/>
    <property type="project" value="UniProtKB-UniRule"/>
</dbReference>
<evidence type="ECO:0000256" key="1">
    <source>
        <dbReference type="ARBA" id="ARBA00023098"/>
    </source>
</evidence>
<feature type="compositionally biased region" description="Basic and acidic residues" evidence="3">
    <location>
        <begin position="10"/>
        <end position="23"/>
    </location>
</feature>
<comment type="caution">
    <text evidence="5">The sequence shown here is derived from an EMBL/GenBank/DDBJ whole genome shotgun (WGS) entry which is preliminary data.</text>
</comment>
<dbReference type="InterPro" id="IPR002641">
    <property type="entry name" value="PNPLA_dom"/>
</dbReference>
<dbReference type="Pfam" id="PF01734">
    <property type="entry name" value="Patatin"/>
    <property type="match status" value="1"/>
</dbReference>
<keyword evidence="1 2" id="KW-0443">Lipid metabolism</keyword>
<feature type="short sequence motif" description="GXSXG" evidence="2">
    <location>
        <begin position="187"/>
        <end position="191"/>
    </location>
</feature>
<keyword evidence="2" id="KW-0378">Hydrolase</keyword>
<evidence type="ECO:0000313" key="6">
    <source>
        <dbReference type="Proteomes" id="UP000835052"/>
    </source>
</evidence>